<name>A0A146LPS1_LYGHE</name>
<proteinExistence type="predicted"/>
<dbReference type="AlphaFoldDB" id="A0A146LPS1"/>
<accession>A0A146LPS1</accession>
<dbReference type="PANTHER" id="PTHR31511:SF12">
    <property type="entry name" value="RHO TERMINATION FACTOR N-TERMINAL DOMAIN-CONTAINING PROTEIN"/>
    <property type="match status" value="1"/>
</dbReference>
<gene>
    <name evidence="1" type="ORF">g.69615</name>
</gene>
<sequence>MSLGKRTNEDTQTEHAHRSQKLQRLFAAPLHDGKVVGKVANPAIDIYFKNLNGFNLPESFLLNSQHKPMSILKEYLTEWKNVKVNLLLECTFYKIRIHDGALANQVVAEEMTDANFKTKNEELALTSDFKEIINELDNFELKGSGWMLKSVDGILIRITKYTPLSGKCFYPTNAHLRKSKSIINVQNEDNHCFKYAILS</sequence>
<protein>
    <submittedName>
        <fullName evidence="1">Uncharacterized protein</fullName>
    </submittedName>
</protein>
<dbReference type="PANTHER" id="PTHR31511">
    <property type="entry name" value="PROTEIN CBG23764"/>
    <property type="match status" value="1"/>
</dbReference>
<evidence type="ECO:0000313" key="1">
    <source>
        <dbReference type="EMBL" id="JAQ09894.1"/>
    </source>
</evidence>
<reference evidence="1" key="1">
    <citation type="journal article" date="2016" name="Gigascience">
        <title>De novo construction of an expanded transcriptome assembly for the western tarnished plant bug, Lygus hesperus.</title>
        <authorList>
            <person name="Tassone E.E."/>
            <person name="Geib S.M."/>
            <person name="Hall B."/>
            <person name="Fabrick J.A."/>
            <person name="Brent C.S."/>
            <person name="Hull J.J."/>
        </authorList>
    </citation>
    <scope>NUCLEOTIDE SEQUENCE</scope>
</reference>
<dbReference type="EMBL" id="GDHC01008735">
    <property type="protein sequence ID" value="JAQ09894.1"/>
    <property type="molecule type" value="Transcribed_RNA"/>
</dbReference>
<organism evidence="1">
    <name type="scientific">Lygus hesperus</name>
    <name type="common">Western plant bug</name>
    <dbReference type="NCBI Taxonomy" id="30085"/>
    <lineage>
        <taxon>Eukaryota</taxon>
        <taxon>Metazoa</taxon>
        <taxon>Ecdysozoa</taxon>
        <taxon>Arthropoda</taxon>
        <taxon>Hexapoda</taxon>
        <taxon>Insecta</taxon>
        <taxon>Pterygota</taxon>
        <taxon>Neoptera</taxon>
        <taxon>Paraneoptera</taxon>
        <taxon>Hemiptera</taxon>
        <taxon>Heteroptera</taxon>
        <taxon>Panheteroptera</taxon>
        <taxon>Cimicomorpha</taxon>
        <taxon>Miridae</taxon>
        <taxon>Mirini</taxon>
        <taxon>Lygus</taxon>
    </lineage>
</organism>